<proteinExistence type="predicted"/>
<gene>
    <name evidence="1" type="ORF">LCGC14_1038890</name>
</gene>
<sequence length="157" mass="17686">MPNTKVALVEAFEVEAKELRRKIKRLLNGSLSKAAVGLPPTFPAYVELSVNEYGSLFVFVPNDPEKLNYVRDRFKKFGWEVEDFVSSDWGSYRTEAKLLDENPEHSWEKTRNSASIIAMDSKEGATCRTVRIGTALKEVSVYETRCTEDGADALDSN</sequence>
<name>A0A0F9NDZ8_9ZZZZ</name>
<accession>A0A0F9NDZ8</accession>
<dbReference type="EMBL" id="LAZR01004265">
    <property type="protein sequence ID" value="KKN10207.1"/>
    <property type="molecule type" value="Genomic_DNA"/>
</dbReference>
<reference evidence="1" key="1">
    <citation type="journal article" date="2015" name="Nature">
        <title>Complex archaea that bridge the gap between prokaryotes and eukaryotes.</title>
        <authorList>
            <person name="Spang A."/>
            <person name="Saw J.H."/>
            <person name="Jorgensen S.L."/>
            <person name="Zaremba-Niedzwiedzka K."/>
            <person name="Martijn J."/>
            <person name="Lind A.E."/>
            <person name="van Eijk R."/>
            <person name="Schleper C."/>
            <person name="Guy L."/>
            <person name="Ettema T.J."/>
        </authorList>
    </citation>
    <scope>NUCLEOTIDE SEQUENCE</scope>
</reference>
<organism evidence="1">
    <name type="scientific">marine sediment metagenome</name>
    <dbReference type="NCBI Taxonomy" id="412755"/>
    <lineage>
        <taxon>unclassified sequences</taxon>
        <taxon>metagenomes</taxon>
        <taxon>ecological metagenomes</taxon>
    </lineage>
</organism>
<evidence type="ECO:0000313" key="1">
    <source>
        <dbReference type="EMBL" id="KKN10207.1"/>
    </source>
</evidence>
<dbReference type="AlphaFoldDB" id="A0A0F9NDZ8"/>
<protein>
    <submittedName>
        <fullName evidence="1">Uncharacterized protein</fullName>
    </submittedName>
</protein>
<comment type="caution">
    <text evidence="1">The sequence shown here is derived from an EMBL/GenBank/DDBJ whole genome shotgun (WGS) entry which is preliminary data.</text>
</comment>